<accession>A0A160DEU9</accession>
<keyword evidence="2" id="KW-1185">Reference proteome</keyword>
<name>A0A160DEU9_9CAUD</name>
<gene>
    <name evidence="1" type="primary">37</name>
    <name evidence="1" type="ORF">PBI_ONEUP_37</name>
</gene>
<dbReference type="KEGG" id="vg:28800495"/>
<evidence type="ECO:0000313" key="1">
    <source>
        <dbReference type="EMBL" id="ANA86372.1"/>
    </source>
</evidence>
<organism evidence="1 2">
    <name type="scientific">Gordonia phage OneUp</name>
    <dbReference type="NCBI Taxonomy" id="1838074"/>
    <lineage>
        <taxon>Viruses</taxon>
        <taxon>Duplodnaviria</taxon>
        <taxon>Heunggongvirae</taxon>
        <taxon>Uroviricota</taxon>
        <taxon>Caudoviricetes</taxon>
        <taxon>Oneupvirus</taxon>
        <taxon>Oneupvirus oneup</taxon>
    </lineage>
</organism>
<dbReference type="EMBL" id="KU998245">
    <property type="protein sequence ID" value="ANA86372.1"/>
    <property type="molecule type" value="Genomic_DNA"/>
</dbReference>
<reference evidence="2" key="1">
    <citation type="submission" date="2016-03" db="EMBL/GenBank/DDBJ databases">
        <authorList>
            <person name="Ploux O."/>
        </authorList>
    </citation>
    <scope>NUCLEOTIDE SEQUENCE [LARGE SCALE GENOMIC DNA]</scope>
</reference>
<sequence>MANFERKLLVNNAGHAAYVDNAVDYHNLLARGYSEQATGGSAPAPAAVEPAVSVPAPVGIPPRAADTKSSKK</sequence>
<dbReference type="RefSeq" id="YP_009274454.1">
    <property type="nucleotide sequence ID" value="NC_030917.1"/>
</dbReference>
<evidence type="ECO:0000313" key="2">
    <source>
        <dbReference type="Proteomes" id="UP000204609"/>
    </source>
</evidence>
<protein>
    <submittedName>
        <fullName evidence="1">Uncharacterized protein</fullName>
    </submittedName>
</protein>
<proteinExistence type="predicted"/>
<dbReference type="Proteomes" id="UP000204609">
    <property type="component" value="Segment"/>
</dbReference>
<dbReference type="GeneID" id="28800495"/>